<dbReference type="Proteomes" id="UP000035642">
    <property type="component" value="Unassembled WGS sequence"/>
</dbReference>
<dbReference type="GO" id="GO:0048471">
    <property type="term" value="C:perinuclear region of cytoplasm"/>
    <property type="evidence" value="ECO:0007669"/>
    <property type="project" value="TreeGrafter"/>
</dbReference>
<dbReference type="PROSITE" id="PS50021">
    <property type="entry name" value="CH"/>
    <property type="match status" value="1"/>
</dbReference>
<evidence type="ECO:0000256" key="1">
    <source>
        <dbReference type="ARBA" id="ARBA00022737"/>
    </source>
</evidence>
<reference evidence="4" key="1">
    <citation type="submission" date="2012-09" db="EMBL/GenBank/DDBJ databases">
        <authorList>
            <person name="Martin A.A."/>
        </authorList>
    </citation>
    <scope>NUCLEOTIDE SEQUENCE</scope>
</reference>
<dbReference type="Pfam" id="PF00307">
    <property type="entry name" value="CH"/>
    <property type="match status" value="1"/>
</dbReference>
<keyword evidence="4" id="KW-1185">Reference proteome</keyword>
<sequence length="194" mass="21512">MESLWKQPEVPAGRYAWPPIDCMLWYIQLRCDDWTTVITERAEVRWVDGPGCPRPGVLAAPSPAPTPTVFGSVRTARDGGRPAVARMSRSPTAPSPCCVCFTSARNEEEQAQKNTFTKWINLHLEEHSSSGRVNDLFEDIKDGVLLCHLIEVLTGEALSCRAVDYHSGVRGYHSTNLSILKIFARESSSLVRVG</sequence>
<evidence type="ECO:0000259" key="3">
    <source>
        <dbReference type="PROSITE" id="PS50021"/>
    </source>
</evidence>
<dbReference type="STRING" id="6313.A0A158P8N0"/>
<dbReference type="AlphaFoldDB" id="A0A158P8N0"/>
<dbReference type="SUPFAM" id="SSF47576">
    <property type="entry name" value="Calponin-homology domain, CH-domain"/>
    <property type="match status" value="1"/>
</dbReference>
<evidence type="ECO:0000313" key="5">
    <source>
        <dbReference type="WBParaSite" id="ACAC_0000725301-mRNA-1"/>
    </source>
</evidence>
<feature type="domain" description="Calponin-homology (CH)" evidence="3">
    <location>
        <begin position="110"/>
        <end position="194"/>
    </location>
</feature>
<dbReference type="WBParaSite" id="ACAC_0000725301-mRNA-1">
    <property type="protein sequence ID" value="ACAC_0000725301-mRNA-1"/>
    <property type="gene ID" value="ACAC_0000725301"/>
</dbReference>
<evidence type="ECO:0000256" key="2">
    <source>
        <dbReference type="ARBA" id="ARBA00023203"/>
    </source>
</evidence>
<dbReference type="GO" id="GO:0007097">
    <property type="term" value="P:nuclear migration"/>
    <property type="evidence" value="ECO:0007669"/>
    <property type="project" value="TreeGrafter"/>
</dbReference>
<dbReference type="GO" id="GO:0003779">
    <property type="term" value="F:actin binding"/>
    <property type="evidence" value="ECO:0007669"/>
    <property type="project" value="UniProtKB-KW"/>
</dbReference>
<dbReference type="GO" id="GO:0005635">
    <property type="term" value="C:nuclear envelope"/>
    <property type="evidence" value="ECO:0007669"/>
    <property type="project" value="TreeGrafter"/>
</dbReference>
<proteinExistence type="predicted"/>
<name>A0A158P8N0_ANGCA</name>
<dbReference type="PROSITE" id="PS00019">
    <property type="entry name" value="ACTININ_1"/>
    <property type="match status" value="1"/>
</dbReference>
<accession>A0A158P8N0</accession>
<dbReference type="GO" id="GO:0006997">
    <property type="term" value="P:nucleus organization"/>
    <property type="evidence" value="ECO:0007669"/>
    <property type="project" value="TreeGrafter"/>
</dbReference>
<dbReference type="Gene3D" id="1.10.418.10">
    <property type="entry name" value="Calponin-like domain"/>
    <property type="match status" value="1"/>
</dbReference>
<dbReference type="PANTHER" id="PTHR21524">
    <property type="entry name" value="SPECTRIN REPEAT CONTAINING NUCLEAR ENVELOPE PROTEIN 2"/>
    <property type="match status" value="1"/>
</dbReference>
<dbReference type="InterPro" id="IPR001589">
    <property type="entry name" value="Actinin_actin-bd_CS"/>
</dbReference>
<keyword evidence="1" id="KW-0677">Repeat</keyword>
<protein>
    <submittedName>
        <fullName evidence="5">Calponin-homology (CH) domain-containing protein</fullName>
    </submittedName>
</protein>
<dbReference type="GO" id="GO:0019894">
    <property type="term" value="F:kinesin binding"/>
    <property type="evidence" value="ECO:0007669"/>
    <property type="project" value="TreeGrafter"/>
</dbReference>
<evidence type="ECO:0000313" key="4">
    <source>
        <dbReference type="Proteomes" id="UP000035642"/>
    </source>
</evidence>
<organism evidence="4 5">
    <name type="scientific">Angiostrongylus cantonensis</name>
    <name type="common">Rat lungworm</name>
    <dbReference type="NCBI Taxonomy" id="6313"/>
    <lineage>
        <taxon>Eukaryota</taxon>
        <taxon>Metazoa</taxon>
        <taxon>Ecdysozoa</taxon>
        <taxon>Nematoda</taxon>
        <taxon>Chromadorea</taxon>
        <taxon>Rhabditida</taxon>
        <taxon>Rhabditina</taxon>
        <taxon>Rhabditomorpha</taxon>
        <taxon>Strongyloidea</taxon>
        <taxon>Metastrongylidae</taxon>
        <taxon>Angiostrongylus</taxon>
    </lineage>
</organism>
<dbReference type="InterPro" id="IPR036872">
    <property type="entry name" value="CH_dom_sf"/>
</dbReference>
<dbReference type="InterPro" id="IPR001715">
    <property type="entry name" value="CH_dom"/>
</dbReference>
<dbReference type="GO" id="GO:0007010">
    <property type="term" value="P:cytoskeleton organization"/>
    <property type="evidence" value="ECO:0007669"/>
    <property type="project" value="TreeGrafter"/>
</dbReference>
<dbReference type="PANTHER" id="PTHR21524:SF5">
    <property type="entry name" value="SPECTRIN REPEAT CONTAINING NUCLEAR ENVELOPE PROTEIN 2"/>
    <property type="match status" value="1"/>
</dbReference>
<reference evidence="5" key="2">
    <citation type="submission" date="2016-04" db="UniProtKB">
        <authorList>
            <consortium name="WormBaseParasite"/>
        </authorList>
    </citation>
    <scope>IDENTIFICATION</scope>
</reference>
<keyword evidence="2" id="KW-0009">Actin-binding</keyword>